<evidence type="ECO:0000313" key="2">
    <source>
        <dbReference type="Proteomes" id="UP000529795"/>
    </source>
</evidence>
<dbReference type="SUPFAM" id="SSF51197">
    <property type="entry name" value="Clavaminate synthase-like"/>
    <property type="match status" value="1"/>
</dbReference>
<dbReference type="Gene3D" id="2.60.120.620">
    <property type="entry name" value="q2cbj1_9rhob like domain"/>
    <property type="match status" value="1"/>
</dbReference>
<dbReference type="Proteomes" id="UP000529795">
    <property type="component" value="Unassembled WGS sequence"/>
</dbReference>
<reference evidence="1 2" key="1">
    <citation type="submission" date="2020-08" db="EMBL/GenBank/DDBJ databases">
        <title>Genomic Encyclopedia of Type Strains, Phase IV (KMG-IV): sequencing the most valuable type-strain genomes for metagenomic binning, comparative biology and taxonomic classification.</title>
        <authorList>
            <person name="Goeker M."/>
        </authorList>
    </citation>
    <scope>NUCLEOTIDE SEQUENCE [LARGE SCALE GENOMIC DNA]</scope>
    <source>
        <strain evidence="1 2">YC6723</strain>
    </source>
</reference>
<name>A0A840F3V5_9SPHN</name>
<dbReference type="InterPro" id="IPR008775">
    <property type="entry name" value="Phytyl_CoA_dOase-like"/>
</dbReference>
<dbReference type="GO" id="GO:0016706">
    <property type="term" value="F:2-oxoglutarate-dependent dioxygenase activity"/>
    <property type="evidence" value="ECO:0007669"/>
    <property type="project" value="UniProtKB-ARBA"/>
</dbReference>
<sequence length="224" mass="24206">MKAEIARAGFARCPETLGRPALAELAALFGDLRADRPGSRIDPVMEERTQAIAMATRYASALLGDGARPVRALLLDKSVGANWSLGWHQDRVIEVAAKVDVPGFGPYTVKQGRLHVAPPIEWVERLLTVRIHLDPVDSDNGPLVVAPGSHRLGFVAEREIDAVVTRCGEAICLADAGTMWFYATPILHCSARSTGDRHRRVLQLDFAVGDLPGGLVWALDVTTA</sequence>
<evidence type="ECO:0008006" key="3">
    <source>
        <dbReference type="Google" id="ProtNLM"/>
    </source>
</evidence>
<organism evidence="1 2">
    <name type="scientific">Sphingomonas jinjuensis</name>
    <dbReference type="NCBI Taxonomy" id="535907"/>
    <lineage>
        <taxon>Bacteria</taxon>
        <taxon>Pseudomonadati</taxon>
        <taxon>Pseudomonadota</taxon>
        <taxon>Alphaproteobacteria</taxon>
        <taxon>Sphingomonadales</taxon>
        <taxon>Sphingomonadaceae</taxon>
        <taxon>Sphingomonas</taxon>
    </lineage>
</organism>
<dbReference type="AlphaFoldDB" id="A0A840F3V5"/>
<dbReference type="Pfam" id="PF05721">
    <property type="entry name" value="PhyH"/>
    <property type="match status" value="1"/>
</dbReference>
<keyword evidence="2" id="KW-1185">Reference proteome</keyword>
<protein>
    <recommendedName>
        <fullName evidence="3">Phytanoyl-CoA dioxygenase</fullName>
    </recommendedName>
</protein>
<accession>A0A840F3V5</accession>
<dbReference type="EMBL" id="JACIEV010000005">
    <property type="protein sequence ID" value="MBB4154013.1"/>
    <property type="molecule type" value="Genomic_DNA"/>
</dbReference>
<evidence type="ECO:0000313" key="1">
    <source>
        <dbReference type="EMBL" id="MBB4154013.1"/>
    </source>
</evidence>
<proteinExistence type="predicted"/>
<comment type="caution">
    <text evidence="1">The sequence shown here is derived from an EMBL/GenBank/DDBJ whole genome shotgun (WGS) entry which is preliminary data.</text>
</comment>
<gene>
    <name evidence="1" type="ORF">GGQ80_001923</name>
</gene>
<dbReference type="RefSeq" id="WP_183984158.1">
    <property type="nucleotide sequence ID" value="NZ_JACIEV010000005.1"/>
</dbReference>